<organism evidence="3 4">
    <name type="scientific">Pseudarthrobacter phenanthrenivorans</name>
    <name type="common">Arthrobacter phenanthrenivorans</name>
    <dbReference type="NCBI Taxonomy" id="361575"/>
    <lineage>
        <taxon>Bacteria</taxon>
        <taxon>Bacillati</taxon>
        <taxon>Actinomycetota</taxon>
        <taxon>Actinomycetes</taxon>
        <taxon>Micrococcales</taxon>
        <taxon>Micrococcaceae</taxon>
        <taxon>Pseudarthrobacter</taxon>
    </lineage>
</organism>
<comment type="caution">
    <text evidence="3">The sequence shown here is derived from an EMBL/GenBank/DDBJ whole genome shotgun (WGS) entry which is preliminary data.</text>
</comment>
<reference evidence="3 4" key="1">
    <citation type="submission" date="2018-10" db="EMBL/GenBank/DDBJ databases">
        <title>Genome-guide identification and characterization of bacteria that degrade polycyclic aromatic hydrocarbons and resist hexavalent chromium simultaneously.</title>
        <authorList>
            <person name="Feng H."/>
        </authorList>
    </citation>
    <scope>NUCLEOTIDE SEQUENCE [LARGE SCALE GENOMIC DNA]</scope>
    <source>
        <strain evidence="3 4">J015</strain>
    </source>
</reference>
<keyword evidence="2" id="KW-0812">Transmembrane</keyword>
<proteinExistence type="predicted"/>
<dbReference type="Proteomes" id="UP000273159">
    <property type="component" value="Unassembled WGS sequence"/>
</dbReference>
<protein>
    <submittedName>
        <fullName evidence="3">Uncharacterized protein</fullName>
    </submittedName>
</protein>
<evidence type="ECO:0000313" key="3">
    <source>
        <dbReference type="EMBL" id="RKO21873.1"/>
    </source>
</evidence>
<dbReference type="RefSeq" id="WP_120693077.1">
    <property type="nucleotide sequence ID" value="NZ_RBNH01000015.1"/>
</dbReference>
<evidence type="ECO:0000313" key="4">
    <source>
        <dbReference type="Proteomes" id="UP000273159"/>
    </source>
</evidence>
<dbReference type="EMBL" id="RBNH01000015">
    <property type="protein sequence ID" value="RKO21873.1"/>
    <property type="molecule type" value="Genomic_DNA"/>
</dbReference>
<reference evidence="4" key="2">
    <citation type="submission" date="2018-10" db="EMBL/GenBank/DDBJ databases">
        <authorList>
            <person name="Wang Y."/>
            <person name="Wang J."/>
            <person name="Yang X."/>
            <person name="Wang Z."/>
            <person name="Huang Y."/>
        </authorList>
    </citation>
    <scope>NUCLEOTIDE SEQUENCE [LARGE SCALE GENOMIC DNA]</scope>
    <source>
        <strain evidence="4">J015</strain>
    </source>
</reference>
<evidence type="ECO:0000256" key="1">
    <source>
        <dbReference type="SAM" id="MobiDB-lite"/>
    </source>
</evidence>
<gene>
    <name evidence="3" type="ORF">D7Z96_15045</name>
</gene>
<keyword evidence="2" id="KW-1133">Transmembrane helix</keyword>
<accession>A0A3B0FG60</accession>
<feature type="transmembrane region" description="Helical" evidence="2">
    <location>
        <begin position="12"/>
        <end position="39"/>
    </location>
</feature>
<dbReference type="AlphaFoldDB" id="A0A3B0FG60"/>
<feature type="transmembrane region" description="Helical" evidence="2">
    <location>
        <begin position="45"/>
        <end position="71"/>
    </location>
</feature>
<feature type="region of interest" description="Disordered" evidence="1">
    <location>
        <begin position="77"/>
        <end position="128"/>
    </location>
</feature>
<keyword evidence="2" id="KW-0472">Membrane</keyword>
<sequence>MSIEANGRERPGLLLAAGALLSCLGVVMVALVCCGIPVLTGAAGVFAAAGAMAGNLWFVAAAALAAGLLLLQAQRRSSPGMDCCDGSRPEDSLSAAVLTPTSHLSPEQERSGLSRSGASAAKDAGSRA</sequence>
<name>A0A3B0FG60_PSEPS</name>
<evidence type="ECO:0000256" key="2">
    <source>
        <dbReference type="SAM" id="Phobius"/>
    </source>
</evidence>